<dbReference type="InterPro" id="IPR001296">
    <property type="entry name" value="Glyco_trans_1"/>
</dbReference>
<dbReference type="RefSeq" id="WP_248737545.1">
    <property type="nucleotide sequence ID" value="NZ_CALBWS010000044.1"/>
</dbReference>
<dbReference type="PANTHER" id="PTHR46401">
    <property type="entry name" value="GLYCOSYLTRANSFERASE WBBK-RELATED"/>
    <property type="match status" value="1"/>
</dbReference>
<comment type="caution">
    <text evidence="3">The sequence shown here is derived from an EMBL/GenBank/DDBJ whole genome shotgun (WGS) entry which is preliminary data.</text>
</comment>
<feature type="domain" description="Glycosyl transferase family 1" evidence="2">
    <location>
        <begin position="170"/>
        <end position="335"/>
    </location>
</feature>
<dbReference type="CDD" id="cd03801">
    <property type="entry name" value="GT4_PimA-like"/>
    <property type="match status" value="1"/>
</dbReference>
<dbReference type="SUPFAM" id="SSF53756">
    <property type="entry name" value="UDP-Glycosyltransferase/glycogen phosphorylase"/>
    <property type="match status" value="1"/>
</dbReference>
<evidence type="ECO:0000259" key="2">
    <source>
        <dbReference type="Pfam" id="PF00534"/>
    </source>
</evidence>
<organism evidence="3 4">
    <name type="scientific">Neobacillus rhizosphaerae</name>
    <dbReference type="NCBI Taxonomy" id="2880965"/>
    <lineage>
        <taxon>Bacteria</taxon>
        <taxon>Bacillati</taxon>
        <taxon>Bacillota</taxon>
        <taxon>Bacilli</taxon>
        <taxon>Bacillales</taxon>
        <taxon>Bacillaceae</taxon>
        <taxon>Neobacillus</taxon>
    </lineage>
</organism>
<evidence type="ECO:0000313" key="4">
    <source>
        <dbReference type="Proteomes" id="UP000838308"/>
    </source>
</evidence>
<reference evidence="3" key="1">
    <citation type="submission" date="2022-04" db="EMBL/GenBank/DDBJ databases">
        <authorList>
            <person name="Criscuolo A."/>
        </authorList>
    </citation>
    <scope>NUCLEOTIDE SEQUENCE</scope>
    <source>
        <strain evidence="3">CIP111895</strain>
    </source>
</reference>
<dbReference type="EMBL" id="CALBWS010000044">
    <property type="protein sequence ID" value="CAH2717322.1"/>
    <property type="molecule type" value="Genomic_DNA"/>
</dbReference>
<dbReference type="Proteomes" id="UP000838308">
    <property type="component" value="Unassembled WGS sequence"/>
</dbReference>
<evidence type="ECO:0000313" key="3">
    <source>
        <dbReference type="EMBL" id="CAH2717322.1"/>
    </source>
</evidence>
<keyword evidence="4" id="KW-1185">Reference proteome</keyword>
<keyword evidence="1 3" id="KW-0808">Transferase</keyword>
<protein>
    <submittedName>
        <fullName evidence="3">D-inositol-3-phosphate glycosyltransferase</fullName>
        <ecNumber evidence="3">2.4.1.250</ecNumber>
    </submittedName>
</protein>
<dbReference type="PANTHER" id="PTHR46401:SF2">
    <property type="entry name" value="GLYCOSYLTRANSFERASE WBBK-RELATED"/>
    <property type="match status" value="1"/>
</dbReference>
<dbReference type="GO" id="GO:0102710">
    <property type="term" value="F:D-inositol-3-phosphate glycosyltransferase activity"/>
    <property type="evidence" value="ECO:0007669"/>
    <property type="project" value="UniProtKB-EC"/>
</dbReference>
<evidence type="ECO:0000256" key="1">
    <source>
        <dbReference type="ARBA" id="ARBA00022679"/>
    </source>
</evidence>
<dbReference type="EC" id="2.4.1.250" evidence="3"/>
<dbReference type="Pfam" id="PF00534">
    <property type="entry name" value="Glycos_transf_1"/>
    <property type="match status" value="1"/>
</dbReference>
<gene>
    <name evidence="3" type="primary">mshA_3</name>
    <name evidence="3" type="ORF">BACCIP111895_04514</name>
</gene>
<name>A0ABN8KXZ7_9BACI</name>
<keyword evidence="3" id="KW-0328">Glycosyltransferase</keyword>
<accession>A0ABN8KXZ7</accession>
<dbReference type="Gene3D" id="3.40.50.2000">
    <property type="entry name" value="Glycogen Phosphorylase B"/>
    <property type="match status" value="2"/>
</dbReference>
<sequence length="371" mass="42011">MKVLVIWRLLTVGGVNAGWRNRAIYFKKHGIDTEFLYTTDHGGLHIMEDVAKVYLTKDKQEIIKIINDNAYDAIIVVDTGAAYKWIKKAKYKGPILIEARTPELIKLQPHLKNFKGILPELIIVPSQYQMRLVSILTDAIPIQVIYNGVDTSFFRALPAEEIDLTSAPTLTKGKKIIGWIGRLDKRKNWPMLVEITKQIKNERNDIEFWIIGGAQSIQREEFATVWKGEDLTDIIKWFPVIPYQQMPHVYAKIRQSGGCTLATTKAESFGNTFIESMICGVPVVASNIMPINEIVVNGETGLLFRGQNVEDAVKQIYNIIDHPEIHQQMSQAAIQKVEEKFAIQVVADQYIDLLQKMVPTVIADQGEVNIP</sequence>
<proteinExistence type="predicted"/>